<dbReference type="Gene3D" id="1.10.569.10">
    <property type="entry name" value="Aldehyde Ferredoxin Oxidoreductase Protein, subunit A, domain 2"/>
    <property type="match status" value="1"/>
</dbReference>
<evidence type="ECO:0000256" key="3">
    <source>
        <dbReference type="ARBA" id="ARBA00022485"/>
    </source>
</evidence>
<organism evidence="10 11">
    <name type="scientific">Sulfurovum riftiae</name>
    <dbReference type="NCBI Taxonomy" id="1630136"/>
    <lineage>
        <taxon>Bacteria</taxon>
        <taxon>Pseudomonadati</taxon>
        <taxon>Campylobacterota</taxon>
        <taxon>Epsilonproteobacteria</taxon>
        <taxon>Campylobacterales</taxon>
        <taxon>Sulfurovaceae</taxon>
        <taxon>Sulfurovum</taxon>
    </lineage>
</organism>
<dbReference type="Gene3D" id="1.10.599.10">
    <property type="entry name" value="Aldehyde Ferredoxin Oxidoreductase Protein, subunit A, domain 3"/>
    <property type="match status" value="1"/>
</dbReference>
<dbReference type="GO" id="GO:0046872">
    <property type="term" value="F:metal ion binding"/>
    <property type="evidence" value="ECO:0007669"/>
    <property type="project" value="UniProtKB-KW"/>
</dbReference>
<dbReference type="InterPro" id="IPR036021">
    <property type="entry name" value="Tungsten_al_ferr_oxy-like_C"/>
</dbReference>
<dbReference type="SUPFAM" id="SSF48310">
    <property type="entry name" value="Aldehyde ferredoxin oxidoreductase, C-terminal domains"/>
    <property type="match status" value="1"/>
</dbReference>
<gene>
    <name evidence="10" type="ORF">AS592_11270</name>
</gene>
<dbReference type="GO" id="GO:0016625">
    <property type="term" value="F:oxidoreductase activity, acting on the aldehyde or oxo group of donors, iron-sulfur protein as acceptor"/>
    <property type="evidence" value="ECO:0007669"/>
    <property type="project" value="InterPro"/>
</dbReference>
<evidence type="ECO:0000256" key="7">
    <source>
        <dbReference type="ARBA" id="ARBA00023014"/>
    </source>
</evidence>
<dbReference type="InterPro" id="IPR051919">
    <property type="entry name" value="W-dependent_AOR"/>
</dbReference>
<keyword evidence="6" id="KW-0408">Iron</keyword>
<evidence type="ECO:0000256" key="6">
    <source>
        <dbReference type="ARBA" id="ARBA00023004"/>
    </source>
</evidence>
<comment type="similarity">
    <text evidence="2">Belongs to the AOR/FOR family.</text>
</comment>
<evidence type="ECO:0000256" key="1">
    <source>
        <dbReference type="ARBA" id="ARBA00001966"/>
    </source>
</evidence>
<comment type="cofactor">
    <cofactor evidence="1">
        <name>[4Fe-4S] cluster</name>
        <dbReference type="ChEBI" id="CHEBI:49883"/>
    </cofactor>
</comment>
<dbReference type="InterPro" id="IPR013983">
    <property type="entry name" value="Ald_Fedxn_OxRdtase_N"/>
</dbReference>
<dbReference type="PANTHER" id="PTHR30038">
    <property type="entry name" value="ALDEHYDE FERREDOXIN OXIDOREDUCTASE"/>
    <property type="match status" value="1"/>
</dbReference>
<evidence type="ECO:0000256" key="8">
    <source>
        <dbReference type="ARBA" id="ARBA00049934"/>
    </source>
</evidence>
<keyword evidence="4" id="KW-0479">Metal-binding</keyword>
<dbReference type="InterPro" id="IPR036503">
    <property type="entry name" value="Ald_Fedxn_OxRdtase_N_sf"/>
</dbReference>
<dbReference type="Gene3D" id="3.60.9.10">
    <property type="entry name" value="Aldehyde ferredoxin oxidoreductase, N-terminal domain"/>
    <property type="match status" value="1"/>
</dbReference>
<dbReference type="InterPro" id="IPR001203">
    <property type="entry name" value="OxRdtase_Ald_Fedxn_C"/>
</dbReference>
<protein>
    <recommendedName>
        <fullName evidence="9">Aldehyde ferredoxin oxidoreductase N-terminal domain-containing protein</fullName>
    </recommendedName>
</protein>
<keyword evidence="5" id="KW-0560">Oxidoreductase</keyword>
<evidence type="ECO:0000256" key="5">
    <source>
        <dbReference type="ARBA" id="ARBA00023002"/>
    </source>
</evidence>
<dbReference type="InterPro" id="IPR013985">
    <property type="entry name" value="Ald_Fedxn_OxRdtase_dom3"/>
</dbReference>
<evidence type="ECO:0000313" key="11">
    <source>
        <dbReference type="Proteomes" id="UP000075359"/>
    </source>
</evidence>
<name>A0A151CJG3_9BACT</name>
<dbReference type="SMART" id="SM00790">
    <property type="entry name" value="AFOR_N"/>
    <property type="match status" value="1"/>
</dbReference>
<dbReference type="RefSeq" id="WP_067328690.1">
    <property type="nucleotide sequence ID" value="NZ_LNKT01000001.1"/>
</dbReference>
<dbReference type="PANTHER" id="PTHR30038:SF0">
    <property type="entry name" value="TUNGSTEN-CONTAINING ALDEHYDE FERREDOXIN OXIDOREDUCTASE"/>
    <property type="match status" value="1"/>
</dbReference>
<evidence type="ECO:0000256" key="2">
    <source>
        <dbReference type="ARBA" id="ARBA00011032"/>
    </source>
</evidence>
<dbReference type="InterPro" id="IPR013984">
    <property type="entry name" value="Ald_Fedxn_OxRdtase_dom2"/>
</dbReference>
<sequence>MSSKKKVTHDPGSLPGYAGKILHLNLSDLSYEVIPTADYKEWGGGHGLGTALFWDFCEDKTLQDGRHEKNVVVVASSPFCGTSVPAAGGRCEVVGIGYGQMPISWYTRSNFGGRYSAMMKYAGWDAVVISGKAPEPVWVEVSNERVKFHKAKTIWGKGTRETQLAIMSALDTDNNGWGWEPLPGKGDKGVEYSTQKPAILCIGPAGENQTQLGSLVHDSGNGAGQGGFGAVWGFKNLKAVSFFGTGSIKIADPMALVDARFLQKEIYGVNMEEPDIHQWGMLGRVFTSTFVGLPSNNRRAQACMGCVMGCRSRYDIGYGNEVSCQETSWYGHYAGKYAKGDEIEMAKVTMQVAEYCNDLGLNSYPFEHGLDWLEGLWHKGILGPGKQIESKLNFDEIGSLEFGRKLLEVVANREDIGKDLADGFVQTAHKWGRKQDHDDGTLLFPYWGMPEHGYDPRAEVEWGFASIMTDRDINSHEFNALFWKPTIAIAFGMHPRIEAEEIVNLVADKLKPYVKGPECLDYSENNIYSDEVLNMTRWFIHYSRFWKNSALFCDLRWADLFDTNAPGNVGATGDSRLGEQVFWNAVTGDTMSFVDGLSIGHRIYVLNNAIWALQGRHRDHAKFADYIYEKKQEEAEFFPFYFWPCKDEKTGKWSYEDVLHRHLDREKFEEWKDRFYKAEGLDPATGWPTAKTLEELGLDHVAQELQKHGKLGKEA</sequence>
<dbReference type="GO" id="GO:0051539">
    <property type="term" value="F:4 iron, 4 sulfur cluster binding"/>
    <property type="evidence" value="ECO:0007669"/>
    <property type="project" value="UniProtKB-KW"/>
</dbReference>
<evidence type="ECO:0000259" key="9">
    <source>
        <dbReference type="SMART" id="SM00790"/>
    </source>
</evidence>
<feature type="domain" description="Aldehyde ferredoxin oxidoreductase N-terminal" evidence="9">
    <location>
        <begin position="17"/>
        <end position="246"/>
    </location>
</feature>
<dbReference type="OrthoDB" id="9763894at2"/>
<comment type="cofactor">
    <cofactor evidence="8">
        <name>tungstopterin</name>
        <dbReference type="ChEBI" id="CHEBI:30402"/>
    </cofactor>
</comment>
<dbReference type="Proteomes" id="UP000075359">
    <property type="component" value="Unassembled WGS sequence"/>
</dbReference>
<dbReference type="SUPFAM" id="SSF56228">
    <property type="entry name" value="Aldehyde ferredoxin oxidoreductase, N-terminal domain"/>
    <property type="match status" value="1"/>
</dbReference>
<dbReference type="EMBL" id="LNKT01000001">
    <property type="protein sequence ID" value="KYJ87665.1"/>
    <property type="molecule type" value="Genomic_DNA"/>
</dbReference>
<dbReference type="Pfam" id="PF02730">
    <property type="entry name" value="AFOR_N"/>
    <property type="match status" value="1"/>
</dbReference>
<keyword evidence="11" id="KW-1185">Reference proteome</keyword>
<dbReference type="STRING" id="1630136.AS592_11270"/>
<proteinExistence type="inferred from homology"/>
<comment type="caution">
    <text evidence="10">The sequence shown here is derived from an EMBL/GenBank/DDBJ whole genome shotgun (WGS) entry which is preliminary data.</text>
</comment>
<accession>A0A151CJG3</accession>
<dbReference type="GO" id="GO:0009055">
    <property type="term" value="F:electron transfer activity"/>
    <property type="evidence" value="ECO:0007669"/>
    <property type="project" value="InterPro"/>
</dbReference>
<keyword evidence="7" id="KW-0411">Iron-sulfur</keyword>
<dbReference type="Pfam" id="PF01314">
    <property type="entry name" value="AFOR_C"/>
    <property type="match status" value="1"/>
</dbReference>
<reference evidence="10 11" key="1">
    <citation type="submission" date="2015-11" db="EMBL/GenBank/DDBJ databases">
        <title>Draft genome of Sulfurovum riftiae 1812E, a member of the Epsilonproteobacteria isolated from the tube of the deep-sea hydrothermal vent tubewom Riftia pachyptila.</title>
        <authorList>
            <person name="Vetriani C."/>
            <person name="Giovannelli D."/>
        </authorList>
    </citation>
    <scope>NUCLEOTIDE SEQUENCE [LARGE SCALE GENOMIC DNA]</scope>
    <source>
        <strain evidence="10 11">1812E</strain>
    </source>
</reference>
<dbReference type="AlphaFoldDB" id="A0A151CJG3"/>
<evidence type="ECO:0000256" key="4">
    <source>
        <dbReference type="ARBA" id="ARBA00022723"/>
    </source>
</evidence>
<keyword evidence="3" id="KW-0004">4Fe-4S</keyword>
<evidence type="ECO:0000313" key="10">
    <source>
        <dbReference type="EMBL" id="KYJ87665.1"/>
    </source>
</evidence>